<keyword evidence="2" id="KW-1185">Reference proteome</keyword>
<protein>
    <submittedName>
        <fullName evidence="1">Uncharacterized protein</fullName>
    </submittedName>
</protein>
<dbReference type="AlphaFoldDB" id="A0AAV7RSG3"/>
<comment type="caution">
    <text evidence="1">The sequence shown here is derived from an EMBL/GenBank/DDBJ whole genome shotgun (WGS) entry which is preliminary data.</text>
</comment>
<accession>A0AAV7RSG3</accession>
<proteinExistence type="predicted"/>
<gene>
    <name evidence="1" type="ORF">NDU88_008247</name>
</gene>
<evidence type="ECO:0000313" key="2">
    <source>
        <dbReference type="Proteomes" id="UP001066276"/>
    </source>
</evidence>
<evidence type="ECO:0000313" key="1">
    <source>
        <dbReference type="EMBL" id="KAJ1155517.1"/>
    </source>
</evidence>
<organism evidence="1 2">
    <name type="scientific">Pleurodeles waltl</name>
    <name type="common">Iberian ribbed newt</name>
    <dbReference type="NCBI Taxonomy" id="8319"/>
    <lineage>
        <taxon>Eukaryota</taxon>
        <taxon>Metazoa</taxon>
        <taxon>Chordata</taxon>
        <taxon>Craniata</taxon>
        <taxon>Vertebrata</taxon>
        <taxon>Euteleostomi</taxon>
        <taxon>Amphibia</taxon>
        <taxon>Batrachia</taxon>
        <taxon>Caudata</taxon>
        <taxon>Salamandroidea</taxon>
        <taxon>Salamandridae</taxon>
        <taxon>Pleurodelinae</taxon>
        <taxon>Pleurodeles</taxon>
    </lineage>
</organism>
<reference evidence="1" key="1">
    <citation type="journal article" date="2022" name="bioRxiv">
        <title>Sequencing and chromosome-scale assembly of the giantPleurodeles waltlgenome.</title>
        <authorList>
            <person name="Brown T."/>
            <person name="Elewa A."/>
            <person name="Iarovenko S."/>
            <person name="Subramanian E."/>
            <person name="Araus A.J."/>
            <person name="Petzold A."/>
            <person name="Susuki M."/>
            <person name="Suzuki K.-i.T."/>
            <person name="Hayashi T."/>
            <person name="Toyoda A."/>
            <person name="Oliveira C."/>
            <person name="Osipova E."/>
            <person name="Leigh N.D."/>
            <person name="Simon A."/>
            <person name="Yun M.H."/>
        </authorList>
    </citation>
    <scope>NUCLEOTIDE SEQUENCE</scope>
    <source>
        <strain evidence="1">20211129_DDA</strain>
        <tissue evidence="1">Liver</tissue>
    </source>
</reference>
<dbReference type="Proteomes" id="UP001066276">
    <property type="component" value="Chromosome 5"/>
</dbReference>
<sequence length="99" mass="10654">MCYGEKQGTGAKVGHTMDKYNMLKSATSTGGLVANLHTADDPSLSAIMAAIQDLKGTIEPKLDAVTEDITLLQTDFKKITEKVTAAESHINFYVATVYD</sequence>
<name>A0AAV7RSG3_PLEWA</name>
<dbReference type="EMBL" id="JANPWB010000009">
    <property type="protein sequence ID" value="KAJ1155517.1"/>
    <property type="molecule type" value="Genomic_DNA"/>
</dbReference>